<dbReference type="InterPro" id="IPR009367">
    <property type="entry name" value="Elm1-like"/>
</dbReference>
<reference evidence="1" key="1">
    <citation type="submission" date="2013-08" db="EMBL/GenBank/DDBJ databases">
        <authorList>
            <person name="Mendez C."/>
            <person name="Richter M."/>
            <person name="Ferrer M."/>
            <person name="Sanchez J."/>
        </authorList>
    </citation>
    <scope>NUCLEOTIDE SEQUENCE</scope>
</reference>
<accession>T1A2F8</accession>
<proteinExistence type="predicted"/>
<organism evidence="1">
    <name type="scientific">mine drainage metagenome</name>
    <dbReference type="NCBI Taxonomy" id="410659"/>
    <lineage>
        <taxon>unclassified sequences</taxon>
        <taxon>metagenomes</taxon>
        <taxon>ecological metagenomes</taxon>
    </lineage>
</organism>
<comment type="caution">
    <text evidence="1">The sequence shown here is derived from an EMBL/GenBank/DDBJ whole genome shotgun (WGS) entry which is preliminary data.</text>
</comment>
<dbReference type="PANTHER" id="PTHR33986">
    <property type="entry name" value="OS02G0535700 PROTEIN"/>
    <property type="match status" value="1"/>
</dbReference>
<dbReference type="EMBL" id="AUZZ01008868">
    <property type="protein sequence ID" value="EQD36030.1"/>
    <property type="molecule type" value="Genomic_DNA"/>
</dbReference>
<gene>
    <name evidence="1" type="ORF">B2A_12295</name>
</gene>
<sequence length="316" mass="33545">MHSIWAITDGAAGNRRQALALAAALGGEVRELELHARAPWSWLAPRVSLGGRLAWDATARTQLAPPWPELVIGCGRQAALATRMLRRLGNGRCRSVQILDPRTDPRHWDVVIAPRHDDVRGANVLNPLGSLHAIDAAWLGDARDAWHVFARLPVPRIGVLLGGPRRGVALDPAWQKALVARLRALLHHGGSALIVASRRTPADLVDACAAAAGAWPQRVWHGARDGANPYPGVLAWSDRLLVSPDSVNMLSEAAACGVPVHSVVGAPLPARLARFHAALREGGWLIDGDAPYAAPAPLRETAAIATRVVSMLGGVG</sequence>
<protein>
    <submittedName>
        <fullName evidence="1">Protein containing DUF1022</fullName>
    </submittedName>
</protein>
<dbReference type="Pfam" id="PF06258">
    <property type="entry name" value="Mito_fiss_Elm1"/>
    <property type="match status" value="1"/>
</dbReference>
<name>T1A2F8_9ZZZZ</name>
<dbReference type="PANTHER" id="PTHR33986:SF15">
    <property type="entry name" value="MITOCHONDRIAL FISSION PROTEIN ELM1"/>
    <property type="match status" value="1"/>
</dbReference>
<evidence type="ECO:0000313" key="1">
    <source>
        <dbReference type="EMBL" id="EQD36030.1"/>
    </source>
</evidence>
<dbReference type="AlphaFoldDB" id="T1A2F8"/>
<reference evidence="1" key="2">
    <citation type="journal article" date="2014" name="ISME J.">
        <title>Microbial stratification in low pH oxic and suboxic macroscopic growths along an acid mine drainage.</title>
        <authorList>
            <person name="Mendez-Garcia C."/>
            <person name="Mesa V."/>
            <person name="Sprenger R.R."/>
            <person name="Richter M."/>
            <person name="Diez M.S."/>
            <person name="Solano J."/>
            <person name="Bargiela R."/>
            <person name="Golyshina O.V."/>
            <person name="Manteca A."/>
            <person name="Ramos J.L."/>
            <person name="Gallego J.R."/>
            <person name="Llorente I."/>
            <person name="Martins Dos Santos V.A."/>
            <person name="Jensen O.N."/>
            <person name="Pelaez A.I."/>
            <person name="Sanchez J."/>
            <person name="Ferrer M."/>
        </authorList>
    </citation>
    <scope>NUCLEOTIDE SEQUENCE</scope>
</reference>